<keyword evidence="3 7" id="KW-0812">Transmembrane</keyword>
<evidence type="ECO:0000256" key="5">
    <source>
        <dbReference type="ARBA" id="ARBA00023136"/>
    </source>
</evidence>
<name>G5KCG3_9STRE</name>
<feature type="coiled-coil region" evidence="6">
    <location>
        <begin position="190"/>
        <end position="217"/>
    </location>
</feature>
<proteinExistence type="inferred from homology"/>
<dbReference type="SUPFAM" id="SSF144083">
    <property type="entry name" value="Magnesium transport protein CorA, transmembrane region"/>
    <property type="match status" value="1"/>
</dbReference>
<dbReference type="AlphaFoldDB" id="G5KCG3"/>
<accession>G5KCG3</accession>
<feature type="transmembrane region" description="Helical" evidence="7">
    <location>
        <begin position="242"/>
        <end position="262"/>
    </location>
</feature>
<dbReference type="PANTHER" id="PTHR47891:SF1">
    <property type="entry name" value="CORA-MAGNESIUM AND COBALT TRANSPORTER"/>
    <property type="match status" value="1"/>
</dbReference>
<evidence type="ECO:0000256" key="4">
    <source>
        <dbReference type="ARBA" id="ARBA00022989"/>
    </source>
</evidence>
<dbReference type="Proteomes" id="UP000005388">
    <property type="component" value="Unassembled WGS sequence"/>
</dbReference>
<comment type="similarity">
    <text evidence="2">Belongs to the CorA metal ion transporter (MIT) (TC 1.A.35) family.</text>
</comment>
<sequence>MLEKKNTKFKWIVANASQGEDMTYLRDKLGIDSEILSYASDKNELSHLEYDRITGQLVVIYNVLDITKQDFHYQTSPMTFFVNQNQIVSIFNEKNAYIIEQLDHLFRKQEDLSLFQFLFIALFTISKNYFPTVESLNQERNRLNHLLRQRTSKKELLELSDLQTGLVYLVSASKQNTLLLNQLKSQPLMSKLTEDEKEQLEDAVIEARQLLEMTQLSSQVLGQLDDAYNNILNNELNDTMKILTLLSILLTVPDMVTGFFGINVPLPSILTKTPLGWLIVIGIAVVLWFVMAAILSFLMDYRRK</sequence>
<evidence type="ECO:0000256" key="7">
    <source>
        <dbReference type="SAM" id="Phobius"/>
    </source>
</evidence>
<dbReference type="Pfam" id="PF01544">
    <property type="entry name" value="CorA"/>
    <property type="match status" value="1"/>
</dbReference>
<dbReference type="InterPro" id="IPR045861">
    <property type="entry name" value="CorA_cytoplasmic_dom"/>
</dbReference>
<dbReference type="PANTHER" id="PTHR47891">
    <property type="entry name" value="TRANSPORTER-RELATED"/>
    <property type="match status" value="1"/>
</dbReference>
<protein>
    <submittedName>
        <fullName evidence="8">CorA-like protein</fullName>
    </submittedName>
</protein>
<dbReference type="STRING" id="764291.STRUR_1701"/>
<evidence type="ECO:0000313" key="9">
    <source>
        <dbReference type="Proteomes" id="UP000005388"/>
    </source>
</evidence>
<evidence type="ECO:0000256" key="3">
    <source>
        <dbReference type="ARBA" id="ARBA00022692"/>
    </source>
</evidence>
<dbReference type="Gene3D" id="1.20.58.340">
    <property type="entry name" value="Magnesium transport protein CorA, transmembrane region"/>
    <property type="match status" value="2"/>
</dbReference>
<keyword evidence="9" id="KW-1185">Reference proteome</keyword>
<dbReference type="Gene3D" id="3.30.460.20">
    <property type="entry name" value="CorA soluble domain-like"/>
    <property type="match status" value="1"/>
</dbReference>
<organism evidence="8 9">
    <name type="scientific">Streptococcus urinalis 2285-97</name>
    <dbReference type="NCBI Taxonomy" id="764291"/>
    <lineage>
        <taxon>Bacteria</taxon>
        <taxon>Bacillati</taxon>
        <taxon>Bacillota</taxon>
        <taxon>Bacilli</taxon>
        <taxon>Lactobacillales</taxon>
        <taxon>Streptococcaceae</taxon>
        <taxon>Streptococcus</taxon>
    </lineage>
</organism>
<evidence type="ECO:0000256" key="1">
    <source>
        <dbReference type="ARBA" id="ARBA00004141"/>
    </source>
</evidence>
<dbReference type="GO" id="GO:0046873">
    <property type="term" value="F:metal ion transmembrane transporter activity"/>
    <property type="evidence" value="ECO:0007669"/>
    <property type="project" value="InterPro"/>
</dbReference>
<feature type="transmembrane region" description="Helical" evidence="7">
    <location>
        <begin position="274"/>
        <end position="298"/>
    </location>
</feature>
<dbReference type="CDD" id="cd12827">
    <property type="entry name" value="EcCorA_ZntB-like_u2"/>
    <property type="match status" value="1"/>
</dbReference>
<gene>
    <name evidence="8" type="ORF">STRUR_1701</name>
</gene>
<reference evidence="8 9" key="1">
    <citation type="journal article" date="2014" name="Int. J. Syst. Evol. Microbiol.">
        <title>Phylogenomics and the dynamic genome evolution of the genus Streptococcus.</title>
        <authorList>
            <consortium name="The Broad Institute Genome Sequencing Platform"/>
            <person name="Richards V.P."/>
            <person name="Palmer S.R."/>
            <person name="Pavinski Bitar P.D."/>
            <person name="Qin X."/>
            <person name="Weinstock G.M."/>
            <person name="Highlander S.K."/>
            <person name="Town C.D."/>
            <person name="Burne R.A."/>
            <person name="Stanhope M.J."/>
        </authorList>
    </citation>
    <scope>NUCLEOTIDE SEQUENCE [LARGE SCALE GENOMIC DNA]</scope>
    <source>
        <strain evidence="8 9">2285-97</strain>
    </source>
</reference>
<evidence type="ECO:0000313" key="8">
    <source>
        <dbReference type="EMBL" id="EHJ56907.1"/>
    </source>
</evidence>
<evidence type="ECO:0000256" key="2">
    <source>
        <dbReference type="ARBA" id="ARBA00009765"/>
    </source>
</evidence>
<keyword evidence="4 7" id="KW-1133">Transmembrane helix</keyword>
<dbReference type="SUPFAM" id="SSF143865">
    <property type="entry name" value="CorA soluble domain-like"/>
    <property type="match status" value="1"/>
</dbReference>
<keyword evidence="6" id="KW-0175">Coiled coil</keyword>
<dbReference type="InterPro" id="IPR047199">
    <property type="entry name" value="CorA-like"/>
</dbReference>
<evidence type="ECO:0000256" key="6">
    <source>
        <dbReference type="SAM" id="Coils"/>
    </source>
</evidence>
<comment type="caution">
    <text evidence="8">The sequence shown here is derived from an EMBL/GenBank/DDBJ whole genome shotgun (WGS) entry which is preliminary data.</text>
</comment>
<dbReference type="RefSeq" id="WP_006739643.1">
    <property type="nucleotide sequence ID" value="NZ_AEUZ02000001.1"/>
</dbReference>
<dbReference type="InterPro" id="IPR002523">
    <property type="entry name" value="MgTranspt_CorA/ZnTranspt_ZntB"/>
</dbReference>
<dbReference type="eggNOG" id="COG0598">
    <property type="taxonomic scope" value="Bacteria"/>
</dbReference>
<comment type="subcellular location">
    <subcellularLocation>
        <location evidence="1">Membrane</location>
        <topology evidence="1">Multi-pass membrane protein</topology>
    </subcellularLocation>
</comment>
<dbReference type="GO" id="GO:0016020">
    <property type="term" value="C:membrane"/>
    <property type="evidence" value="ECO:0007669"/>
    <property type="project" value="UniProtKB-SubCell"/>
</dbReference>
<keyword evidence="5 7" id="KW-0472">Membrane</keyword>
<dbReference type="EMBL" id="AEUZ02000001">
    <property type="protein sequence ID" value="EHJ56907.1"/>
    <property type="molecule type" value="Genomic_DNA"/>
</dbReference>
<dbReference type="InterPro" id="IPR045863">
    <property type="entry name" value="CorA_TM1_TM2"/>
</dbReference>